<keyword evidence="3" id="KW-1185">Reference proteome</keyword>
<dbReference type="OrthoDB" id="5186682at2"/>
<dbReference type="Pfam" id="PF09684">
    <property type="entry name" value="Tail_P2_I"/>
    <property type="match status" value="1"/>
</dbReference>
<dbReference type="AlphaFoldDB" id="A0A3G8ZLC3"/>
<dbReference type="InterPro" id="IPR011748">
    <property type="entry name" value="Unchr_phage_tail-like"/>
</dbReference>
<feature type="region of interest" description="Disordered" evidence="1">
    <location>
        <begin position="1"/>
        <end position="24"/>
    </location>
</feature>
<evidence type="ECO:0000313" key="2">
    <source>
        <dbReference type="EMBL" id="AZI58010.1"/>
    </source>
</evidence>
<feature type="compositionally biased region" description="Basic and acidic residues" evidence="1">
    <location>
        <begin position="1"/>
        <end position="13"/>
    </location>
</feature>
<reference evidence="2 3" key="1">
    <citation type="submission" date="2018-11" db="EMBL/GenBank/DDBJ databases">
        <authorList>
            <person name="Da X."/>
        </authorList>
    </citation>
    <scope>NUCLEOTIDE SEQUENCE [LARGE SCALE GENOMIC DNA]</scope>
    <source>
        <strain evidence="2 3">S14-144</strain>
    </source>
</reference>
<evidence type="ECO:0000313" key="3">
    <source>
        <dbReference type="Proteomes" id="UP000268084"/>
    </source>
</evidence>
<protein>
    <submittedName>
        <fullName evidence="2">Phage tail protein</fullName>
    </submittedName>
</protein>
<dbReference type="RefSeq" id="WP_124798920.1">
    <property type="nucleotide sequence ID" value="NZ_CP034170.1"/>
</dbReference>
<evidence type="ECO:0000256" key="1">
    <source>
        <dbReference type="SAM" id="MobiDB-lite"/>
    </source>
</evidence>
<sequence>MTEHSARHAREPTDLVTNTPGPQGIVVVPESRTAERLPLSPAAPLSHARDSSLRPIRRDARVGRPPRHPQWLLNQLPVGMMDSDFFVRFVALFQELGSTLLDDADLLESIPDIAVTPAPLLPLLAGWIGVESVDASLPDHLQRTLVASSAKALAWRGTSRGIKEYLEMLSGDEALLIDSGGVYAEGAAPIGPAWLRMTVVSTGHLSESEFVSMIRDEVPATVRAELWVGVRRIWSNFNE</sequence>
<dbReference type="KEGG" id="nak:EH165_07510"/>
<name>A0A3G8ZLC3_9ACTN</name>
<reference evidence="2 3" key="2">
    <citation type="submission" date="2018-12" db="EMBL/GenBank/DDBJ databases">
        <title>Nakamurella antarcticus sp. nov., isolated from Antarctica South Shetland Islands soil.</title>
        <authorList>
            <person name="Peng F."/>
        </authorList>
    </citation>
    <scope>NUCLEOTIDE SEQUENCE [LARGE SCALE GENOMIC DNA]</scope>
    <source>
        <strain evidence="2 3">S14-144</strain>
    </source>
</reference>
<accession>A0A3G8ZLC3</accession>
<gene>
    <name evidence="2" type="ORF">EH165_07510</name>
</gene>
<dbReference type="EMBL" id="CP034170">
    <property type="protein sequence ID" value="AZI58010.1"/>
    <property type="molecule type" value="Genomic_DNA"/>
</dbReference>
<dbReference type="Proteomes" id="UP000268084">
    <property type="component" value="Chromosome"/>
</dbReference>
<dbReference type="NCBIfam" id="TIGR02242">
    <property type="entry name" value="tail_TIGR02242"/>
    <property type="match status" value="1"/>
</dbReference>
<organism evidence="2 3">
    <name type="scientific">Nakamurella antarctica</name>
    <dbReference type="NCBI Taxonomy" id="1902245"/>
    <lineage>
        <taxon>Bacteria</taxon>
        <taxon>Bacillati</taxon>
        <taxon>Actinomycetota</taxon>
        <taxon>Actinomycetes</taxon>
        <taxon>Nakamurellales</taxon>
        <taxon>Nakamurellaceae</taxon>
        <taxon>Nakamurella</taxon>
    </lineage>
</organism>
<proteinExistence type="predicted"/>
<dbReference type="InterPro" id="IPR006521">
    <property type="entry name" value="Tail_protein_I"/>
</dbReference>